<dbReference type="EMBL" id="KV454213">
    <property type="protein sequence ID" value="ODQ57828.1"/>
    <property type="molecule type" value="Genomic_DNA"/>
</dbReference>
<evidence type="ECO:0000313" key="2">
    <source>
        <dbReference type="EMBL" id="ODQ57828.1"/>
    </source>
</evidence>
<feature type="transmembrane region" description="Helical" evidence="1">
    <location>
        <begin position="98"/>
        <end position="117"/>
    </location>
</feature>
<evidence type="ECO:0000256" key="1">
    <source>
        <dbReference type="SAM" id="Phobius"/>
    </source>
</evidence>
<evidence type="ECO:0000313" key="3">
    <source>
        <dbReference type="Proteomes" id="UP000094112"/>
    </source>
</evidence>
<gene>
    <name evidence="2" type="ORF">WICANDRAFT_97240</name>
</gene>
<keyword evidence="1" id="KW-0472">Membrane</keyword>
<protein>
    <submittedName>
        <fullName evidence="2">Uncharacterized protein</fullName>
    </submittedName>
</protein>
<reference evidence="2 3" key="1">
    <citation type="journal article" date="2016" name="Proc. Natl. Acad. Sci. U.S.A.">
        <title>Comparative genomics of biotechnologically important yeasts.</title>
        <authorList>
            <person name="Riley R."/>
            <person name="Haridas S."/>
            <person name="Wolfe K.H."/>
            <person name="Lopes M.R."/>
            <person name="Hittinger C.T."/>
            <person name="Goeker M."/>
            <person name="Salamov A.A."/>
            <person name="Wisecaver J.H."/>
            <person name="Long T.M."/>
            <person name="Calvey C.H."/>
            <person name="Aerts A.L."/>
            <person name="Barry K.W."/>
            <person name="Choi C."/>
            <person name="Clum A."/>
            <person name="Coughlan A.Y."/>
            <person name="Deshpande S."/>
            <person name="Douglass A.P."/>
            <person name="Hanson S.J."/>
            <person name="Klenk H.-P."/>
            <person name="LaButti K.M."/>
            <person name="Lapidus A."/>
            <person name="Lindquist E.A."/>
            <person name="Lipzen A.M."/>
            <person name="Meier-Kolthoff J.P."/>
            <person name="Ohm R.A."/>
            <person name="Otillar R.P."/>
            <person name="Pangilinan J.L."/>
            <person name="Peng Y."/>
            <person name="Rokas A."/>
            <person name="Rosa C.A."/>
            <person name="Scheuner C."/>
            <person name="Sibirny A.A."/>
            <person name="Slot J.C."/>
            <person name="Stielow J.B."/>
            <person name="Sun H."/>
            <person name="Kurtzman C.P."/>
            <person name="Blackwell M."/>
            <person name="Grigoriev I.V."/>
            <person name="Jeffries T.W."/>
        </authorList>
    </citation>
    <scope>NUCLEOTIDE SEQUENCE [LARGE SCALE GENOMIC DNA]</scope>
    <source>
        <strain evidence="3">ATCC 58044 / CBS 1984 / NCYC 433 / NRRL Y-366-8</strain>
    </source>
</reference>
<dbReference type="AlphaFoldDB" id="A0A1E3NXE5"/>
<dbReference type="Proteomes" id="UP000094112">
    <property type="component" value="Unassembled WGS sequence"/>
</dbReference>
<dbReference type="RefSeq" id="XP_019037035.1">
    <property type="nucleotide sequence ID" value="XM_019186579.1"/>
</dbReference>
<keyword evidence="3" id="KW-1185">Reference proteome</keyword>
<feature type="transmembrane region" description="Helical" evidence="1">
    <location>
        <begin position="73"/>
        <end position="92"/>
    </location>
</feature>
<proteinExistence type="predicted"/>
<dbReference type="GeneID" id="30203825"/>
<keyword evidence="1" id="KW-0812">Transmembrane</keyword>
<keyword evidence="1" id="KW-1133">Transmembrane helix</keyword>
<name>A0A1E3NXE5_WICAA</name>
<sequence>MFSIGAKLYKPAGLRAFHSTSKVLSAINSIDGVIKVKEPFAIAATPIDPKYRAGYEPLYVAPSHKHIATMKRVSLAVGVVGIYVSHLMFDSVVVANELSYVVGALSTLPIPAVNYFTQNYVSRIFRLYDSTKPQTLENLVTDETLLAEKISWTGRSYYFRLVKVKDLKLSNDRFGWVNWKTDKDQFYVTDDIGGIKMDRIWGIVEHNSGVDNGRFFEK</sequence>
<organism evidence="2 3">
    <name type="scientific">Wickerhamomyces anomalus (strain ATCC 58044 / CBS 1984 / NCYC 433 / NRRL Y-366-8)</name>
    <name type="common">Yeast</name>
    <name type="synonym">Hansenula anomala</name>
    <dbReference type="NCBI Taxonomy" id="683960"/>
    <lineage>
        <taxon>Eukaryota</taxon>
        <taxon>Fungi</taxon>
        <taxon>Dikarya</taxon>
        <taxon>Ascomycota</taxon>
        <taxon>Saccharomycotina</taxon>
        <taxon>Saccharomycetes</taxon>
        <taxon>Phaffomycetales</taxon>
        <taxon>Wickerhamomycetaceae</taxon>
        <taxon>Wickerhamomyces</taxon>
    </lineage>
</organism>
<accession>A0A1E3NXE5</accession>
<dbReference type="OrthoDB" id="4078936at2759"/>